<dbReference type="InterPro" id="IPR036388">
    <property type="entry name" value="WH-like_DNA-bd_sf"/>
</dbReference>
<proteinExistence type="inferred from homology"/>
<organism evidence="6 7">
    <name type="scientific">Allisonella histaminiformans</name>
    <dbReference type="NCBI Taxonomy" id="209880"/>
    <lineage>
        <taxon>Bacteria</taxon>
        <taxon>Bacillati</taxon>
        <taxon>Bacillota</taxon>
        <taxon>Negativicutes</taxon>
        <taxon>Veillonellales</taxon>
        <taxon>Veillonellaceae</taxon>
        <taxon>Allisonella</taxon>
    </lineage>
</organism>
<keyword evidence="3 6" id="KW-0238">DNA-binding</keyword>
<evidence type="ECO:0000256" key="3">
    <source>
        <dbReference type="ARBA" id="ARBA00023125"/>
    </source>
</evidence>
<evidence type="ECO:0000256" key="4">
    <source>
        <dbReference type="ARBA" id="ARBA00023163"/>
    </source>
</evidence>
<dbReference type="RefSeq" id="WP_091365243.1">
    <property type="nucleotide sequence ID" value="NZ_FMXA01000021.1"/>
</dbReference>
<dbReference type="OrthoDB" id="9803735at2"/>
<sequence length="300" mass="34022">MNQKQLQYFVTVYQTKNIQTAADRLFVSRQGVSKVIRLLEEELGQKLFIRSVRGVIPTDYATILLPHARQLLEEYDAIRGLHTLAAQAKSVVTIYSLDHVLAYLGASLIEDFHKAHPSIILSVVDTTDAMALTALSAQQCSFAMVTGPLDETRFEGTPLFFSSYSVRMNRAHPLAKKSFLTYDDLDGQTIISKGRAYDCFRRNIDQHILVPGRKIHILAETADESIIRELLLENRAINIGYDYADGLYPHPDIISRTLKAEISGQMIYLVSNSQIRMTKAGHLFREFLLEWMKKKNAETK</sequence>
<dbReference type="STRING" id="209880.SAMN02910343_01407"/>
<evidence type="ECO:0000259" key="5">
    <source>
        <dbReference type="PROSITE" id="PS50931"/>
    </source>
</evidence>
<protein>
    <submittedName>
        <fullName evidence="6">DNA-binding transcriptional regulator, LysR family</fullName>
    </submittedName>
</protein>
<dbReference type="InterPro" id="IPR000847">
    <property type="entry name" value="LysR_HTH_N"/>
</dbReference>
<name>A0A1G5WI77_9FIRM</name>
<dbReference type="PANTHER" id="PTHR30419">
    <property type="entry name" value="HTH-TYPE TRANSCRIPTIONAL REGULATOR YBHD"/>
    <property type="match status" value="1"/>
</dbReference>
<dbReference type="EMBL" id="FMXA01000021">
    <property type="protein sequence ID" value="SDA57868.1"/>
    <property type="molecule type" value="Genomic_DNA"/>
</dbReference>
<dbReference type="SUPFAM" id="SSF53850">
    <property type="entry name" value="Periplasmic binding protein-like II"/>
    <property type="match status" value="1"/>
</dbReference>
<dbReference type="GO" id="GO:0005829">
    <property type="term" value="C:cytosol"/>
    <property type="evidence" value="ECO:0007669"/>
    <property type="project" value="TreeGrafter"/>
</dbReference>
<dbReference type="GO" id="GO:0003677">
    <property type="term" value="F:DNA binding"/>
    <property type="evidence" value="ECO:0007669"/>
    <property type="project" value="UniProtKB-KW"/>
</dbReference>
<accession>A0A1G5WI77</accession>
<dbReference type="PANTHER" id="PTHR30419:SF8">
    <property type="entry name" value="NITROGEN ASSIMILATION TRANSCRIPTIONAL ACTIVATOR-RELATED"/>
    <property type="match status" value="1"/>
</dbReference>
<dbReference type="Gene3D" id="1.10.10.10">
    <property type="entry name" value="Winged helix-like DNA-binding domain superfamily/Winged helix DNA-binding domain"/>
    <property type="match status" value="1"/>
</dbReference>
<dbReference type="Pfam" id="PF03466">
    <property type="entry name" value="LysR_substrate"/>
    <property type="match status" value="1"/>
</dbReference>
<gene>
    <name evidence="6" type="ORF">SAMN02910343_01407</name>
</gene>
<dbReference type="Gene3D" id="3.40.190.290">
    <property type="match status" value="1"/>
</dbReference>
<keyword evidence="7" id="KW-1185">Reference proteome</keyword>
<dbReference type="GeneID" id="87756403"/>
<feature type="domain" description="HTH lysR-type" evidence="5">
    <location>
        <begin position="1"/>
        <end position="58"/>
    </location>
</feature>
<dbReference type="Pfam" id="PF00126">
    <property type="entry name" value="HTH_1"/>
    <property type="match status" value="1"/>
</dbReference>
<evidence type="ECO:0000256" key="2">
    <source>
        <dbReference type="ARBA" id="ARBA00023015"/>
    </source>
</evidence>
<keyword evidence="2" id="KW-0805">Transcription regulation</keyword>
<evidence type="ECO:0000313" key="6">
    <source>
        <dbReference type="EMBL" id="SDA57868.1"/>
    </source>
</evidence>
<dbReference type="InterPro" id="IPR036390">
    <property type="entry name" value="WH_DNA-bd_sf"/>
</dbReference>
<comment type="similarity">
    <text evidence="1">Belongs to the LysR transcriptional regulatory family.</text>
</comment>
<dbReference type="GO" id="GO:0003700">
    <property type="term" value="F:DNA-binding transcription factor activity"/>
    <property type="evidence" value="ECO:0007669"/>
    <property type="project" value="InterPro"/>
</dbReference>
<dbReference type="InterPro" id="IPR050950">
    <property type="entry name" value="HTH-type_LysR_regulators"/>
</dbReference>
<dbReference type="CDD" id="cd05466">
    <property type="entry name" value="PBP2_LTTR_substrate"/>
    <property type="match status" value="1"/>
</dbReference>
<dbReference type="InterPro" id="IPR005119">
    <property type="entry name" value="LysR_subst-bd"/>
</dbReference>
<dbReference type="Proteomes" id="UP000199689">
    <property type="component" value="Unassembled WGS sequence"/>
</dbReference>
<dbReference type="SUPFAM" id="SSF46785">
    <property type="entry name" value="Winged helix' DNA-binding domain"/>
    <property type="match status" value="1"/>
</dbReference>
<evidence type="ECO:0000256" key="1">
    <source>
        <dbReference type="ARBA" id="ARBA00009437"/>
    </source>
</evidence>
<reference evidence="6 7" key="1">
    <citation type="submission" date="2016-10" db="EMBL/GenBank/DDBJ databases">
        <authorList>
            <person name="de Groot N.N."/>
        </authorList>
    </citation>
    <scope>NUCLEOTIDE SEQUENCE [LARGE SCALE GENOMIC DNA]</scope>
    <source>
        <strain evidence="6 7">DSM 15230</strain>
    </source>
</reference>
<keyword evidence="4" id="KW-0804">Transcription</keyword>
<dbReference type="AlphaFoldDB" id="A0A1G5WI77"/>
<evidence type="ECO:0000313" key="7">
    <source>
        <dbReference type="Proteomes" id="UP000199689"/>
    </source>
</evidence>
<dbReference type="PROSITE" id="PS50931">
    <property type="entry name" value="HTH_LYSR"/>
    <property type="match status" value="1"/>
</dbReference>